<gene>
    <name evidence="2" type="ORF">LCGC14_0513630</name>
</gene>
<dbReference type="EMBL" id="LAZR01000631">
    <property type="protein sequence ID" value="KKN62226.1"/>
    <property type="molecule type" value="Genomic_DNA"/>
</dbReference>
<accession>A0A0F9ULY3</accession>
<evidence type="ECO:0000256" key="1">
    <source>
        <dbReference type="SAM" id="MobiDB-lite"/>
    </source>
</evidence>
<dbReference type="AlphaFoldDB" id="A0A0F9ULY3"/>
<protein>
    <submittedName>
        <fullName evidence="2">Uncharacterized protein</fullName>
    </submittedName>
</protein>
<evidence type="ECO:0000313" key="2">
    <source>
        <dbReference type="EMBL" id="KKN62226.1"/>
    </source>
</evidence>
<feature type="region of interest" description="Disordered" evidence="1">
    <location>
        <begin position="1"/>
        <end position="32"/>
    </location>
</feature>
<comment type="caution">
    <text evidence="2">The sequence shown here is derived from an EMBL/GenBank/DDBJ whole genome shotgun (WGS) entry which is preliminary data.</text>
</comment>
<sequence>MKPLTKYRGPRCGPASGVTRSGAPDRRLRGVDPAPEPFATICMRNCPVGCTARDKAGMTWKHLETVCPKGKMLGLRG</sequence>
<proteinExistence type="predicted"/>
<organism evidence="2">
    <name type="scientific">marine sediment metagenome</name>
    <dbReference type="NCBI Taxonomy" id="412755"/>
    <lineage>
        <taxon>unclassified sequences</taxon>
        <taxon>metagenomes</taxon>
        <taxon>ecological metagenomes</taxon>
    </lineage>
</organism>
<name>A0A0F9ULY3_9ZZZZ</name>
<reference evidence="2" key="1">
    <citation type="journal article" date="2015" name="Nature">
        <title>Complex archaea that bridge the gap between prokaryotes and eukaryotes.</title>
        <authorList>
            <person name="Spang A."/>
            <person name="Saw J.H."/>
            <person name="Jorgensen S.L."/>
            <person name="Zaremba-Niedzwiedzka K."/>
            <person name="Martijn J."/>
            <person name="Lind A.E."/>
            <person name="van Eijk R."/>
            <person name="Schleper C."/>
            <person name="Guy L."/>
            <person name="Ettema T.J."/>
        </authorList>
    </citation>
    <scope>NUCLEOTIDE SEQUENCE</scope>
</reference>